<sequence length="198" mass="22384">MLPWTVRRTRLPLLAMRCLDCQAKAATVGEGRFRINANGKLLDVWLLVRCVRCDRTSKITVHERVPVRSLDPARLCAFENNDQTLVAHALLDPAVARRNRFTLEWRGAWQLESSAVEAAWPYRVDVSFLDPVPVRPELLIAQGLGISRAEVERRIKCELPLNRTTSTGFSFVVMPAVYGHDEHPTEKSRLRGGLDEAT</sequence>
<dbReference type="Pfam" id="PF06353">
    <property type="entry name" value="DUF1062"/>
    <property type="match status" value="1"/>
</dbReference>
<organism evidence="1 2">
    <name type="scientific">Nonomuraea mangrovi</name>
    <dbReference type="NCBI Taxonomy" id="2316207"/>
    <lineage>
        <taxon>Bacteria</taxon>
        <taxon>Bacillati</taxon>
        <taxon>Actinomycetota</taxon>
        <taxon>Actinomycetes</taxon>
        <taxon>Streptosporangiales</taxon>
        <taxon>Streptosporangiaceae</taxon>
        <taxon>Nonomuraea</taxon>
    </lineage>
</organism>
<dbReference type="Proteomes" id="UP001597368">
    <property type="component" value="Unassembled WGS sequence"/>
</dbReference>
<evidence type="ECO:0000313" key="1">
    <source>
        <dbReference type="EMBL" id="MFD1931259.1"/>
    </source>
</evidence>
<dbReference type="EMBL" id="JBHUFV010000013">
    <property type="protein sequence ID" value="MFD1931259.1"/>
    <property type="molecule type" value="Genomic_DNA"/>
</dbReference>
<name>A0ABW4SSB1_9ACTN</name>
<reference evidence="2" key="1">
    <citation type="journal article" date="2019" name="Int. J. Syst. Evol. Microbiol.">
        <title>The Global Catalogue of Microorganisms (GCM) 10K type strain sequencing project: providing services to taxonomists for standard genome sequencing and annotation.</title>
        <authorList>
            <consortium name="The Broad Institute Genomics Platform"/>
            <consortium name="The Broad Institute Genome Sequencing Center for Infectious Disease"/>
            <person name="Wu L."/>
            <person name="Ma J."/>
        </authorList>
    </citation>
    <scope>NUCLEOTIDE SEQUENCE [LARGE SCALE GENOMIC DNA]</scope>
    <source>
        <strain evidence="2">ICMP 6774ER</strain>
    </source>
</reference>
<gene>
    <name evidence="1" type="ORF">ACFSKW_07210</name>
</gene>
<evidence type="ECO:0000313" key="2">
    <source>
        <dbReference type="Proteomes" id="UP001597368"/>
    </source>
</evidence>
<comment type="caution">
    <text evidence="1">The sequence shown here is derived from an EMBL/GenBank/DDBJ whole genome shotgun (WGS) entry which is preliminary data.</text>
</comment>
<accession>A0ABW4SSB1</accession>
<dbReference type="InterPro" id="IPR009412">
    <property type="entry name" value="DUF1062"/>
</dbReference>
<proteinExistence type="predicted"/>
<dbReference type="RefSeq" id="WP_379570455.1">
    <property type="nucleotide sequence ID" value="NZ_JBHUFV010000013.1"/>
</dbReference>
<keyword evidence="2" id="KW-1185">Reference proteome</keyword>
<protein>
    <submittedName>
        <fullName evidence="1">DUF1062 domain-containing protein</fullName>
    </submittedName>
</protein>